<evidence type="ECO:0000313" key="4">
    <source>
        <dbReference type="Proteomes" id="UP000002218"/>
    </source>
</evidence>
<evidence type="ECO:0000313" key="3">
    <source>
        <dbReference type="EMBL" id="ACV80593.1"/>
    </source>
</evidence>
<dbReference type="EMBL" id="CP001737">
    <property type="protein sequence ID" value="ACV80593.1"/>
    <property type="molecule type" value="Genomic_DNA"/>
</dbReference>
<accession>C8XJN2</accession>
<name>C8XJN2_NAKMY</name>
<gene>
    <name evidence="3" type="ordered locus">Namu_4305</name>
</gene>
<dbReference type="Pfam" id="PF05235">
    <property type="entry name" value="CHAD"/>
    <property type="match status" value="1"/>
</dbReference>
<proteinExistence type="predicted"/>
<organism evidence="3 4">
    <name type="scientific">Nakamurella multipartita (strain ATCC 700099 / DSM 44233 / CIP 104796 / JCM 9543 / NBRC 105858 / Y-104)</name>
    <name type="common">Microsphaera multipartita</name>
    <dbReference type="NCBI Taxonomy" id="479431"/>
    <lineage>
        <taxon>Bacteria</taxon>
        <taxon>Bacillati</taxon>
        <taxon>Actinomycetota</taxon>
        <taxon>Actinomycetes</taxon>
        <taxon>Nakamurellales</taxon>
        <taxon>Nakamurellaceae</taxon>
        <taxon>Nakamurella</taxon>
    </lineage>
</organism>
<dbReference type="STRING" id="479431.Namu_4305"/>
<dbReference type="PANTHER" id="PTHR39339:SF1">
    <property type="entry name" value="CHAD DOMAIN-CONTAINING PROTEIN"/>
    <property type="match status" value="1"/>
</dbReference>
<reference evidence="4" key="1">
    <citation type="submission" date="2009-09" db="EMBL/GenBank/DDBJ databases">
        <title>The complete genome of Nakamurella multipartita DSM 44233.</title>
        <authorList>
            <consortium name="US DOE Joint Genome Institute (JGI-PGF)"/>
            <person name="Lucas S."/>
            <person name="Copeland A."/>
            <person name="Lapidus A."/>
            <person name="Glavina del Rio T."/>
            <person name="Dalin E."/>
            <person name="Tice H."/>
            <person name="Bruce D."/>
            <person name="Goodwin L."/>
            <person name="Pitluck S."/>
            <person name="Kyrpides N."/>
            <person name="Mavromatis K."/>
            <person name="Ivanova N."/>
            <person name="Ovchinnikova G."/>
            <person name="Sims D."/>
            <person name="Meincke L."/>
            <person name="Brettin T."/>
            <person name="Detter J.C."/>
            <person name="Han C."/>
            <person name="Larimer F."/>
            <person name="Land M."/>
            <person name="Hauser L."/>
            <person name="Markowitz V."/>
            <person name="Cheng J.-F."/>
            <person name="Hugenholtz P."/>
            <person name="Woyke T."/>
            <person name="Wu D."/>
            <person name="Klenk H.-P."/>
            <person name="Eisen J.A."/>
        </authorList>
    </citation>
    <scope>NUCLEOTIDE SEQUENCE [LARGE SCALE GENOMIC DNA]</scope>
    <source>
        <strain evidence="4">ATCC 700099 / DSM 44233 / CIP 104796 / JCM 9543 / NBRC 105858 / Y-104</strain>
    </source>
</reference>
<dbReference type="eggNOG" id="COG5607">
    <property type="taxonomic scope" value="Bacteria"/>
</dbReference>
<keyword evidence="4" id="KW-1185">Reference proteome</keyword>
<dbReference type="Proteomes" id="UP000002218">
    <property type="component" value="Chromosome"/>
</dbReference>
<dbReference type="AlphaFoldDB" id="C8XJN2"/>
<protein>
    <submittedName>
        <fullName evidence="3">CHAD domain containing protein</fullName>
    </submittedName>
</protein>
<feature type="domain" description="CHAD" evidence="2">
    <location>
        <begin position="74"/>
        <end position="350"/>
    </location>
</feature>
<dbReference type="PANTHER" id="PTHR39339">
    <property type="entry name" value="SLR1444 PROTEIN"/>
    <property type="match status" value="1"/>
</dbReference>
<dbReference type="Gene3D" id="1.40.20.10">
    <property type="entry name" value="CHAD domain"/>
    <property type="match status" value="1"/>
</dbReference>
<evidence type="ECO:0000256" key="1">
    <source>
        <dbReference type="SAM" id="MobiDB-lite"/>
    </source>
</evidence>
<dbReference type="SMART" id="SM00880">
    <property type="entry name" value="CHAD"/>
    <property type="match status" value="1"/>
</dbReference>
<dbReference type="InterPro" id="IPR007899">
    <property type="entry name" value="CHAD_dom"/>
</dbReference>
<dbReference type="PROSITE" id="PS51708">
    <property type="entry name" value="CHAD"/>
    <property type="match status" value="1"/>
</dbReference>
<feature type="compositionally biased region" description="Basic residues" evidence="1">
    <location>
        <begin position="13"/>
        <end position="23"/>
    </location>
</feature>
<sequence length="358" mass="38813">MFTDAALHDSPKRNGKGRAKKGPAKAATANPPPAPPADATAPALGDGGTDLDGLEHPVTAPPPRPAPRRPGLIPTEIADSIGPVLGKAVADIKAHEDGSRRGGDIEDVHKMRVATRRVRAYLKAARPALDRVATDRLRNDVRELAGTLGVIRDHDVMIDRLHQEAALLGDPDTGALEHLISRLETERIAGRDRLVTELDDPSYQALLTELQEAAAQPPVADPWADLHELAAGEWRTLRKARTKLHRTFGKNPPNDELHELRIYGKRSRYAAELLPSKGDISAFLEALAGLQEVLGDHQDACVLEDRLRELVDEVGDPHAGIAAGRVIQGCRERRVAARAAYPAAWKRAEEAARKAFPD</sequence>
<evidence type="ECO:0000259" key="2">
    <source>
        <dbReference type="PROSITE" id="PS51708"/>
    </source>
</evidence>
<dbReference type="InParanoid" id="C8XJN2"/>
<reference evidence="3 4" key="2">
    <citation type="journal article" date="2010" name="Stand. Genomic Sci.">
        <title>Complete genome sequence of Nakamurella multipartita type strain (Y-104).</title>
        <authorList>
            <person name="Tice H."/>
            <person name="Mayilraj S."/>
            <person name="Sims D."/>
            <person name="Lapidus A."/>
            <person name="Nolan M."/>
            <person name="Lucas S."/>
            <person name="Glavina Del Rio T."/>
            <person name="Copeland A."/>
            <person name="Cheng J.F."/>
            <person name="Meincke L."/>
            <person name="Bruce D."/>
            <person name="Goodwin L."/>
            <person name="Pitluck S."/>
            <person name="Ivanova N."/>
            <person name="Mavromatis K."/>
            <person name="Ovchinnikova G."/>
            <person name="Pati A."/>
            <person name="Chen A."/>
            <person name="Palaniappan K."/>
            <person name="Land M."/>
            <person name="Hauser L."/>
            <person name="Chang Y.J."/>
            <person name="Jeffries C.D."/>
            <person name="Detter J.C."/>
            <person name="Brettin T."/>
            <person name="Rohde M."/>
            <person name="Goker M."/>
            <person name="Bristow J."/>
            <person name="Eisen J.A."/>
            <person name="Markowitz V."/>
            <person name="Hugenholtz P."/>
            <person name="Kyrpides N.C."/>
            <person name="Klenk H.P."/>
            <person name="Chen F."/>
        </authorList>
    </citation>
    <scope>NUCLEOTIDE SEQUENCE [LARGE SCALE GENOMIC DNA]</scope>
    <source>
        <strain evidence="4">ATCC 700099 / DSM 44233 / CIP 104796 / JCM 9543 / NBRC 105858 / Y-104</strain>
    </source>
</reference>
<dbReference type="HOGENOM" id="CLU_026984_0_0_11"/>
<feature type="compositionally biased region" description="Basic and acidic residues" evidence="1">
    <location>
        <begin position="1"/>
        <end position="12"/>
    </location>
</feature>
<dbReference type="InterPro" id="IPR038186">
    <property type="entry name" value="CHAD_dom_sf"/>
</dbReference>
<feature type="region of interest" description="Disordered" evidence="1">
    <location>
        <begin position="1"/>
        <end position="72"/>
    </location>
</feature>
<dbReference type="KEGG" id="nml:Namu_4305"/>